<dbReference type="Proteomes" id="UP001464378">
    <property type="component" value="Unassembled WGS sequence"/>
</dbReference>
<dbReference type="Pfam" id="PF01026">
    <property type="entry name" value="TatD_DNase"/>
    <property type="match status" value="1"/>
</dbReference>
<dbReference type="PIRSF" id="PIRSF005902">
    <property type="entry name" value="DNase_TatD"/>
    <property type="match status" value="1"/>
</dbReference>
<dbReference type="NCBIfam" id="TIGR00010">
    <property type="entry name" value="YchF/TatD family DNA exonuclease"/>
    <property type="match status" value="1"/>
</dbReference>
<keyword evidence="1" id="KW-0479">Metal-binding</keyword>
<dbReference type="PANTHER" id="PTHR46124">
    <property type="entry name" value="D-AMINOACYL-TRNA DEACYLASE"/>
    <property type="match status" value="1"/>
</dbReference>
<dbReference type="GO" id="GO:0016787">
    <property type="term" value="F:hydrolase activity"/>
    <property type="evidence" value="ECO:0007669"/>
    <property type="project" value="UniProtKB-KW"/>
</dbReference>
<dbReference type="RefSeq" id="WP_294518368.1">
    <property type="nucleotide sequence ID" value="NZ_JBBMFK010000016.1"/>
</dbReference>
<evidence type="ECO:0000256" key="1">
    <source>
        <dbReference type="ARBA" id="ARBA00022723"/>
    </source>
</evidence>
<keyword evidence="2 3" id="KW-0378">Hydrolase</keyword>
<dbReference type="InterPro" id="IPR001130">
    <property type="entry name" value="TatD-like"/>
</dbReference>
<dbReference type="InterPro" id="IPR018228">
    <property type="entry name" value="DNase_TatD-rel_CS"/>
</dbReference>
<comment type="caution">
    <text evidence="3">The sequence shown here is derived from an EMBL/GenBank/DDBJ whole genome shotgun (WGS) entry which is preliminary data.</text>
</comment>
<dbReference type="SUPFAM" id="SSF51556">
    <property type="entry name" value="Metallo-dependent hydrolases"/>
    <property type="match status" value="1"/>
</dbReference>
<reference evidence="3 4" key="1">
    <citation type="submission" date="2024-03" db="EMBL/GenBank/DDBJ databases">
        <title>Human intestinal bacterial collection.</title>
        <authorList>
            <person name="Pauvert C."/>
            <person name="Hitch T.C.A."/>
            <person name="Clavel T."/>
        </authorList>
    </citation>
    <scope>NUCLEOTIDE SEQUENCE [LARGE SCALE GENOMIC DNA]</scope>
    <source>
        <strain evidence="3 4">CLA-AP-H29</strain>
    </source>
</reference>
<keyword evidence="4" id="KW-1185">Reference proteome</keyword>
<dbReference type="PANTHER" id="PTHR46124:SF2">
    <property type="entry name" value="D-AMINOACYL-TRNA DEACYLASE"/>
    <property type="match status" value="1"/>
</dbReference>
<gene>
    <name evidence="3" type="ORF">WMO64_10505</name>
</gene>
<dbReference type="EMBL" id="JBBMFK010000016">
    <property type="protein sequence ID" value="MEQ2443892.1"/>
    <property type="molecule type" value="Genomic_DNA"/>
</dbReference>
<evidence type="ECO:0000313" key="3">
    <source>
        <dbReference type="EMBL" id="MEQ2443892.1"/>
    </source>
</evidence>
<proteinExistence type="predicted"/>
<name>A0ABV1E996_9FIRM</name>
<dbReference type="InterPro" id="IPR015991">
    <property type="entry name" value="TatD/YcfH-like"/>
</dbReference>
<evidence type="ECO:0000313" key="4">
    <source>
        <dbReference type="Proteomes" id="UP001464378"/>
    </source>
</evidence>
<organism evidence="3 4">
    <name type="scientific">Pseudoflavonifractor intestinihominis</name>
    <dbReference type="NCBI Taxonomy" id="3133171"/>
    <lineage>
        <taxon>Bacteria</taxon>
        <taxon>Bacillati</taxon>
        <taxon>Bacillota</taxon>
        <taxon>Clostridia</taxon>
        <taxon>Eubacteriales</taxon>
        <taxon>Oscillospiraceae</taxon>
        <taxon>Pseudoflavonifractor</taxon>
    </lineage>
</organism>
<evidence type="ECO:0000256" key="2">
    <source>
        <dbReference type="ARBA" id="ARBA00022801"/>
    </source>
</evidence>
<accession>A0ABV1E996</accession>
<dbReference type="CDD" id="cd01310">
    <property type="entry name" value="TatD_DNAse"/>
    <property type="match status" value="1"/>
</dbReference>
<sequence length="255" mass="28660">MYFDTHAHYYDDAFDADRDQVLAALPAAGVELALCPGCDLESSRQSVALAERYPHLYAAVGLHPENLEGASLSDLAEVESMAAHPKVKAIGEIGLDYYWEKDPDRRKLQRDFFSAQLSLAEKLDLPAIVHDREAHKDSMDMVRAHPNARGVFHCYSGGVEDAKTLVIMGWMVSFTGVITFKNARRALEVIDYLPMDRIMIETDAPYMAPEPYRGKRNDSRYVFRMAEAIAQIKGLTAEEVGRITTENGKRFFNIP</sequence>
<dbReference type="InterPro" id="IPR032466">
    <property type="entry name" value="Metal_Hydrolase"/>
</dbReference>
<dbReference type="PROSITE" id="PS01091">
    <property type="entry name" value="TATD_3"/>
    <property type="match status" value="1"/>
</dbReference>
<dbReference type="Gene3D" id="3.20.20.140">
    <property type="entry name" value="Metal-dependent hydrolases"/>
    <property type="match status" value="1"/>
</dbReference>
<protein>
    <submittedName>
        <fullName evidence="3">TatD family hydrolase</fullName>
    </submittedName>
</protein>